<evidence type="ECO:0000256" key="1">
    <source>
        <dbReference type="ARBA" id="ARBA00008023"/>
    </source>
</evidence>
<dbReference type="GO" id="GO:0036222">
    <property type="term" value="F:XTP diphosphatase activity"/>
    <property type="evidence" value="ECO:0007669"/>
    <property type="project" value="UniProtKB-UniRule"/>
</dbReference>
<comment type="catalytic activity">
    <reaction evidence="9 10">
        <text>XTP + H2O = XMP + diphosphate + H(+)</text>
        <dbReference type="Rhea" id="RHEA:28610"/>
        <dbReference type="ChEBI" id="CHEBI:15377"/>
        <dbReference type="ChEBI" id="CHEBI:15378"/>
        <dbReference type="ChEBI" id="CHEBI:33019"/>
        <dbReference type="ChEBI" id="CHEBI:57464"/>
        <dbReference type="ChEBI" id="CHEBI:61314"/>
        <dbReference type="EC" id="3.6.1.66"/>
    </reaction>
</comment>
<dbReference type="PANTHER" id="PTHR11067">
    <property type="entry name" value="INOSINE TRIPHOSPHATE PYROPHOSPHATASE/HAM1 PROTEIN"/>
    <property type="match status" value="1"/>
</dbReference>
<dbReference type="InterPro" id="IPR029001">
    <property type="entry name" value="ITPase-like_fam"/>
</dbReference>
<dbReference type="GO" id="GO:0005829">
    <property type="term" value="C:cytosol"/>
    <property type="evidence" value="ECO:0007669"/>
    <property type="project" value="TreeGrafter"/>
</dbReference>
<sequence length="195" mass="21839">MKIVFATNNQNKVREIQKLLPKNITVVSLKEIDCNTDIPETAPDLKGNASLKSSFVYHTFHLNCFADDTGLEIEALNGEPGVRSARYADAKEKSDEKNMALVLEKLKHETNRNARFKTVISLQLNGTEYFFEGVVNGTIAKFKMGEEGFGYDPIFVPNGFAKSFAQMSMTEKNNISHRGQAVQKLIDFLNQTIKA</sequence>
<dbReference type="GO" id="GO:0009146">
    <property type="term" value="P:purine nucleoside triphosphate catabolic process"/>
    <property type="evidence" value="ECO:0007669"/>
    <property type="project" value="UniProtKB-UniRule"/>
</dbReference>
<reference evidence="12 13" key="1">
    <citation type="submission" date="2018-06" db="EMBL/GenBank/DDBJ databases">
        <title>The draft genome sequence of Crocinitomix sp. SM1701.</title>
        <authorList>
            <person name="Zhang X."/>
        </authorList>
    </citation>
    <scope>NUCLEOTIDE SEQUENCE [LARGE SCALE GENOMIC DNA]</scope>
    <source>
        <strain evidence="12 13">SM1701</strain>
    </source>
</reference>
<comment type="catalytic activity">
    <reaction evidence="10">
        <text>ITP + H2O = IMP + diphosphate + H(+)</text>
        <dbReference type="Rhea" id="RHEA:29399"/>
        <dbReference type="ChEBI" id="CHEBI:15377"/>
        <dbReference type="ChEBI" id="CHEBI:15378"/>
        <dbReference type="ChEBI" id="CHEBI:33019"/>
        <dbReference type="ChEBI" id="CHEBI:58053"/>
        <dbReference type="ChEBI" id="CHEBI:61402"/>
        <dbReference type="EC" id="3.6.1.66"/>
    </reaction>
</comment>
<dbReference type="OrthoDB" id="9807456at2"/>
<evidence type="ECO:0000256" key="7">
    <source>
        <dbReference type="ARBA" id="ARBA00023080"/>
    </source>
</evidence>
<comment type="caution">
    <text evidence="12">The sequence shown here is derived from an EMBL/GenBank/DDBJ whole genome shotgun (WGS) entry which is preliminary data.</text>
</comment>
<comment type="caution">
    <text evidence="10">Lacks conserved residue(s) required for the propagation of feature annotation.</text>
</comment>
<evidence type="ECO:0000313" key="13">
    <source>
        <dbReference type="Proteomes" id="UP000249248"/>
    </source>
</evidence>
<dbReference type="Gene3D" id="3.90.950.10">
    <property type="match status" value="1"/>
</dbReference>
<dbReference type="EMBL" id="QKSB01000005">
    <property type="protein sequence ID" value="PZE16987.1"/>
    <property type="molecule type" value="Genomic_DNA"/>
</dbReference>
<feature type="binding site" evidence="10">
    <location>
        <position position="172"/>
    </location>
    <ligand>
        <name>substrate</name>
    </ligand>
</feature>
<keyword evidence="3 10" id="KW-0479">Metal-binding</keyword>
<dbReference type="GO" id="GO:0009117">
    <property type="term" value="P:nucleotide metabolic process"/>
    <property type="evidence" value="ECO:0007669"/>
    <property type="project" value="UniProtKB-KW"/>
</dbReference>
<keyword evidence="6 10" id="KW-0460">Magnesium</keyword>
<feature type="active site" description="Proton acceptor" evidence="10">
    <location>
        <position position="68"/>
    </location>
</feature>
<dbReference type="NCBIfam" id="NF011398">
    <property type="entry name" value="PRK14823.1"/>
    <property type="match status" value="1"/>
</dbReference>
<feature type="binding site" evidence="10">
    <location>
        <position position="68"/>
    </location>
    <ligand>
        <name>Mg(2+)</name>
        <dbReference type="ChEBI" id="CHEBI:18420"/>
    </ligand>
</feature>
<feature type="binding site" evidence="10">
    <location>
        <begin position="177"/>
        <end position="178"/>
    </location>
    <ligand>
        <name>substrate</name>
    </ligand>
</feature>
<dbReference type="AlphaFoldDB" id="A0A2W1MYN7"/>
<keyword evidence="7 10" id="KW-0546">Nucleotide metabolism</keyword>
<evidence type="ECO:0000256" key="9">
    <source>
        <dbReference type="ARBA" id="ARBA00052017"/>
    </source>
</evidence>
<dbReference type="InterPro" id="IPR002637">
    <property type="entry name" value="RdgB/HAM1"/>
</dbReference>
<keyword evidence="13" id="KW-1185">Reference proteome</keyword>
<evidence type="ECO:0000256" key="6">
    <source>
        <dbReference type="ARBA" id="ARBA00022842"/>
    </source>
</evidence>
<evidence type="ECO:0000256" key="2">
    <source>
        <dbReference type="ARBA" id="ARBA00011738"/>
    </source>
</evidence>
<evidence type="ECO:0000313" key="12">
    <source>
        <dbReference type="EMBL" id="PZE16987.1"/>
    </source>
</evidence>
<dbReference type="InterPro" id="IPR020922">
    <property type="entry name" value="dITP/XTP_pyrophosphatase"/>
</dbReference>
<dbReference type="EC" id="3.6.1.66" evidence="10"/>
<evidence type="ECO:0000256" key="4">
    <source>
        <dbReference type="ARBA" id="ARBA00022741"/>
    </source>
</evidence>
<proteinExistence type="inferred from homology"/>
<dbReference type="Proteomes" id="UP000249248">
    <property type="component" value="Unassembled WGS sequence"/>
</dbReference>
<dbReference type="PANTHER" id="PTHR11067:SF9">
    <property type="entry name" value="INOSINE TRIPHOSPHATE PYROPHOSPHATASE"/>
    <property type="match status" value="1"/>
</dbReference>
<dbReference type="SUPFAM" id="SSF52972">
    <property type="entry name" value="ITPase-like"/>
    <property type="match status" value="1"/>
</dbReference>
<evidence type="ECO:0000256" key="8">
    <source>
        <dbReference type="ARBA" id="ARBA00051875"/>
    </source>
</evidence>
<dbReference type="GO" id="GO:0017111">
    <property type="term" value="F:ribonucleoside triphosphate phosphatase activity"/>
    <property type="evidence" value="ECO:0007669"/>
    <property type="project" value="InterPro"/>
</dbReference>
<feature type="binding site" evidence="10">
    <location>
        <begin position="7"/>
        <end position="12"/>
    </location>
    <ligand>
        <name>substrate</name>
    </ligand>
</feature>
<evidence type="ECO:0000256" key="3">
    <source>
        <dbReference type="ARBA" id="ARBA00022723"/>
    </source>
</evidence>
<dbReference type="RefSeq" id="WP_111063067.1">
    <property type="nucleotide sequence ID" value="NZ_JBHUCU010000032.1"/>
</dbReference>
<comment type="cofactor">
    <cofactor evidence="10">
        <name>Mg(2+)</name>
        <dbReference type="ChEBI" id="CHEBI:18420"/>
    </cofactor>
    <text evidence="10">Binds 1 Mg(2+) ion per subunit.</text>
</comment>
<protein>
    <recommendedName>
        <fullName evidence="10">dITP/XTP pyrophosphatase</fullName>
        <ecNumber evidence="10">3.6.1.66</ecNumber>
    </recommendedName>
    <alternativeName>
        <fullName evidence="10">Non-canonical purine NTP pyrophosphatase</fullName>
    </alternativeName>
    <alternativeName>
        <fullName evidence="10">Non-standard purine NTP pyrophosphatase</fullName>
    </alternativeName>
    <alternativeName>
        <fullName evidence="10">Nucleoside-triphosphate diphosphatase</fullName>
    </alternativeName>
    <alternativeName>
        <fullName evidence="10">Nucleoside-triphosphate pyrophosphatase</fullName>
        <shortName evidence="10">NTPase</shortName>
    </alternativeName>
</protein>
<dbReference type="FunFam" id="3.90.950.10:FF:000001">
    <property type="entry name" value="dITP/XTP pyrophosphatase"/>
    <property type="match status" value="1"/>
</dbReference>
<dbReference type="HAMAP" id="MF_01405">
    <property type="entry name" value="Non_canon_purine_NTPase"/>
    <property type="match status" value="1"/>
</dbReference>
<name>A0A2W1MYN7_9FLAO</name>
<evidence type="ECO:0000256" key="11">
    <source>
        <dbReference type="RuleBase" id="RU003781"/>
    </source>
</evidence>
<feature type="binding site" evidence="10">
    <location>
        <position position="69"/>
    </location>
    <ligand>
        <name>substrate</name>
    </ligand>
</feature>
<dbReference type="NCBIfam" id="TIGR00042">
    <property type="entry name" value="RdgB/HAM1 family non-canonical purine NTP pyrophosphatase"/>
    <property type="match status" value="1"/>
</dbReference>
<comment type="catalytic activity">
    <reaction evidence="8 10">
        <text>dITP + H2O = dIMP + diphosphate + H(+)</text>
        <dbReference type="Rhea" id="RHEA:28342"/>
        <dbReference type="ChEBI" id="CHEBI:15377"/>
        <dbReference type="ChEBI" id="CHEBI:15378"/>
        <dbReference type="ChEBI" id="CHEBI:33019"/>
        <dbReference type="ChEBI" id="CHEBI:61194"/>
        <dbReference type="ChEBI" id="CHEBI:61382"/>
        <dbReference type="EC" id="3.6.1.66"/>
    </reaction>
</comment>
<accession>A0A2W1MYN7</accession>
<dbReference type="CDD" id="cd00515">
    <property type="entry name" value="HAM1"/>
    <property type="match status" value="1"/>
</dbReference>
<comment type="function">
    <text evidence="10">Pyrophosphatase that catalyzes the hydrolysis of nucleoside triphosphates to their monophosphate derivatives, with a high preference for the non-canonical purine nucleotides XTP (xanthosine triphosphate), dITP (deoxyinosine triphosphate) and ITP. Seems to function as a house-cleaning enzyme that removes non-canonical purine nucleotides from the nucleotide pool, thus preventing their incorporation into DNA/RNA and avoiding chromosomal lesions.</text>
</comment>
<feature type="binding site" evidence="10">
    <location>
        <begin position="149"/>
        <end position="152"/>
    </location>
    <ligand>
        <name>substrate</name>
    </ligand>
</feature>
<dbReference type="GO" id="GO:0000166">
    <property type="term" value="F:nucleotide binding"/>
    <property type="evidence" value="ECO:0007669"/>
    <property type="project" value="UniProtKB-KW"/>
</dbReference>
<dbReference type="Pfam" id="PF01725">
    <property type="entry name" value="Ham1p_like"/>
    <property type="match status" value="1"/>
</dbReference>
<dbReference type="GO" id="GO:0035870">
    <property type="term" value="F:dITP diphosphatase activity"/>
    <property type="evidence" value="ECO:0007669"/>
    <property type="project" value="UniProtKB-UniRule"/>
</dbReference>
<comment type="similarity">
    <text evidence="1 10 11">Belongs to the HAM1 NTPase family.</text>
</comment>
<organism evidence="12 13">
    <name type="scientific">Putridiphycobacter roseus</name>
    <dbReference type="NCBI Taxonomy" id="2219161"/>
    <lineage>
        <taxon>Bacteria</taxon>
        <taxon>Pseudomonadati</taxon>
        <taxon>Bacteroidota</taxon>
        <taxon>Flavobacteriia</taxon>
        <taxon>Flavobacteriales</taxon>
        <taxon>Crocinitomicaceae</taxon>
        <taxon>Putridiphycobacter</taxon>
    </lineage>
</organism>
<dbReference type="GO" id="GO:0036220">
    <property type="term" value="F:ITP diphosphatase activity"/>
    <property type="evidence" value="ECO:0007669"/>
    <property type="project" value="UniProtKB-UniRule"/>
</dbReference>
<gene>
    <name evidence="12" type="ORF">DNU06_09560</name>
</gene>
<evidence type="ECO:0000256" key="10">
    <source>
        <dbReference type="HAMAP-Rule" id="MF_01405"/>
    </source>
</evidence>
<dbReference type="GO" id="GO:0046872">
    <property type="term" value="F:metal ion binding"/>
    <property type="evidence" value="ECO:0007669"/>
    <property type="project" value="UniProtKB-KW"/>
</dbReference>
<comment type="subunit">
    <text evidence="2 10">Homodimer.</text>
</comment>
<keyword evidence="4 10" id="KW-0547">Nucleotide-binding</keyword>
<keyword evidence="5 10" id="KW-0378">Hydrolase</keyword>
<evidence type="ECO:0000256" key="5">
    <source>
        <dbReference type="ARBA" id="ARBA00022801"/>
    </source>
</evidence>